<gene>
    <name evidence="2" type="ORF">GA0070560_10238</name>
</gene>
<dbReference type="Proteomes" id="UP000199408">
    <property type="component" value="Unassembled WGS sequence"/>
</dbReference>
<protein>
    <recommendedName>
        <fullName evidence="4">Endonuclease/Exonuclease/phosphatase family protein</fullName>
    </recommendedName>
</protein>
<evidence type="ECO:0000256" key="1">
    <source>
        <dbReference type="SAM" id="SignalP"/>
    </source>
</evidence>
<feature type="chain" id="PRO_5008716969" description="Endonuclease/Exonuclease/phosphatase family protein" evidence="1">
    <location>
        <begin position="50"/>
        <end position="87"/>
    </location>
</feature>
<evidence type="ECO:0000313" key="3">
    <source>
        <dbReference type="Proteomes" id="UP000199408"/>
    </source>
</evidence>
<name>A0A1C5GSW2_9ACTN</name>
<dbReference type="STRING" id="47864.GA0070560_10238"/>
<sequence>MVAFAGGTSEVVDNPDRCVQRGRRTTRVRLLAAVVSLATLATASTPAAAAVTPVAPTSGTFSVLTYNVAGLPEPLSSGDPATNTRRR</sequence>
<evidence type="ECO:0000313" key="2">
    <source>
        <dbReference type="EMBL" id="SCG36882.1"/>
    </source>
</evidence>
<dbReference type="AlphaFoldDB" id="A0A1C5GSW2"/>
<keyword evidence="3" id="KW-1185">Reference proteome</keyword>
<keyword evidence="1" id="KW-0732">Signal</keyword>
<reference evidence="3" key="1">
    <citation type="submission" date="2016-06" db="EMBL/GenBank/DDBJ databases">
        <authorList>
            <person name="Varghese N."/>
        </authorList>
    </citation>
    <scope>NUCLEOTIDE SEQUENCE [LARGE SCALE GENOMIC DNA]</scope>
    <source>
        <strain evidence="3">DSM 43171</strain>
    </source>
</reference>
<dbReference type="EMBL" id="FMDN01000002">
    <property type="protein sequence ID" value="SCG36882.1"/>
    <property type="molecule type" value="Genomic_DNA"/>
</dbReference>
<organism evidence="2 3">
    <name type="scientific">Micromonospora halophytica</name>
    <dbReference type="NCBI Taxonomy" id="47864"/>
    <lineage>
        <taxon>Bacteria</taxon>
        <taxon>Bacillati</taxon>
        <taxon>Actinomycetota</taxon>
        <taxon>Actinomycetes</taxon>
        <taxon>Micromonosporales</taxon>
        <taxon>Micromonosporaceae</taxon>
        <taxon>Micromonospora</taxon>
    </lineage>
</organism>
<proteinExistence type="predicted"/>
<evidence type="ECO:0008006" key="4">
    <source>
        <dbReference type="Google" id="ProtNLM"/>
    </source>
</evidence>
<accession>A0A1C5GSW2</accession>
<feature type="signal peptide" evidence="1">
    <location>
        <begin position="1"/>
        <end position="49"/>
    </location>
</feature>